<reference evidence="2" key="1">
    <citation type="submission" date="2021-01" db="EMBL/GenBank/DDBJ databases">
        <authorList>
            <consortium name="Genoscope - CEA"/>
            <person name="William W."/>
        </authorList>
    </citation>
    <scope>NUCLEOTIDE SEQUENCE</scope>
</reference>
<dbReference type="OrthoDB" id="318753at2759"/>
<accession>A0A8S1TR91</accession>
<proteinExistence type="predicted"/>
<sequence>MKVFTCEDIAHEGETIQGFCLNLRCQDSRPQFCLQCRFDLKKHSNCQKDLKGFGQIQSFITKFNQNILDLATQLNKSFAKVKREYEEFSKQLENMKTQLIKISECLSQQDYLQMKANLQVIKEWYQYLNNQEEIMKNLIIIIILNLNIRVRIKKIIQAMDLDKGQQQILDIQQDNENGLYQGIQLLNQQKWQEANEKITQYINLSEKQQSLGTFFKCILILLYIYRYYFN</sequence>
<comment type="caution">
    <text evidence="2">The sequence shown here is derived from an EMBL/GenBank/DDBJ whole genome shotgun (WGS) entry which is preliminary data.</text>
</comment>
<keyword evidence="3" id="KW-1185">Reference proteome</keyword>
<feature type="coiled-coil region" evidence="1">
    <location>
        <begin position="71"/>
        <end position="98"/>
    </location>
</feature>
<keyword evidence="1" id="KW-0175">Coiled coil</keyword>
<evidence type="ECO:0000313" key="2">
    <source>
        <dbReference type="EMBL" id="CAD8154830.1"/>
    </source>
</evidence>
<dbReference type="AlphaFoldDB" id="A0A8S1TR91"/>
<name>A0A8S1TR91_PAROT</name>
<protein>
    <submittedName>
        <fullName evidence="2">Uncharacterized protein</fullName>
    </submittedName>
</protein>
<evidence type="ECO:0000313" key="3">
    <source>
        <dbReference type="Proteomes" id="UP000683925"/>
    </source>
</evidence>
<gene>
    <name evidence="2" type="ORF">POCTA_138.1.T0290378</name>
</gene>
<dbReference type="EMBL" id="CAJJDP010000029">
    <property type="protein sequence ID" value="CAD8154830.1"/>
    <property type="molecule type" value="Genomic_DNA"/>
</dbReference>
<dbReference type="Proteomes" id="UP000683925">
    <property type="component" value="Unassembled WGS sequence"/>
</dbReference>
<organism evidence="2 3">
    <name type="scientific">Paramecium octaurelia</name>
    <dbReference type="NCBI Taxonomy" id="43137"/>
    <lineage>
        <taxon>Eukaryota</taxon>
        <taxon>Sar</taxon>
        <taxon>Alveolata</taxon>
        <taxon>Ciliophora</taxon>
        <taxon>Intramacronucleata</taxon>
        <taxon>Oligohymenophorea</taxon>
        <taxon>Peniculida</taxon>
        <taxon>Parameciidae</taxon>
        <taxon>Paramecium</taxon>
    </lineage>
</organism>
<evidence type="ECO:0000256" key="1">
    <source>
        <dbReference type="SAM" id="Coils"/>
    </source>
</evidence>